<name>S5ZUZ5_9CREN</name>
<proteinExistence type="predicted"/>
<accession>S5ZUZ5</accession>
<feature type="region of interest" description="Disordered" evidence="1">
    <location>
        <begin position="21"/>
        <end position="41"/>
    </location>
</feature>
<gene>
    <name evidence="2" type="ORF">N186_02455</name>
</gene>
<dbReference type="EMBL" id="CP006646">
    <property type="protein sequence ID" value="AGT34874.1"/>
    <property type="molecule type" value="Genomic_DNA"/>
</dbReference>
<sequence length="41" mass="4851">MATKKRKRIHNPKTKKYYRVATRSGKKHKRGQIIGEWSPKG</sequence>
<evidence type="ECO:0000313" key="2">
    <source>
        <dbReference type="EMBL" id="AGT34874.1"/>
    </source>
</evidence>
<protein>
    <submittedName>
        <fullName evidence="2">Uncharacterized protein</fullName>
    </submittedName>
</protein>
<dbReference type="AlphaFoldDB" id="S5ZUZ5"/>
<evidence type="ECO:0000313" key="3">
    <source>
        <dbReference type="Proteomes" id="UP000015543"/>
    </source>
</evidence>
<feature type="compositionally biased region" description="Basic residues" evidence="1">
    <location>
        <begin position="21"/>
        <end position="31"/>
    </location>
</feature>
<evidence type="ECO:0000256" key="1">
    <source>
        <dbReference type="SAM" id="MobiDB-lite"/>
    </source>
</evidence>
<dbReference type="Proteomes" id="UP000015543">
    <property type="component" value="Chromosome"/>
</dbReference>
<dbReference type="PATRIC" id="fig|1365176.7.peg.485"/>
<dbReference type="HOGENOM" id="CLU_3264026_0_0_2"/>
<organism evidence="2 3">
    <name type="scientific">Thermofilum adornatum</name>
    <dbReference type="NCBI Taxonomy" id="1365176"/>
    <lineage>
        <taxon>Archaea</taxon>
        <taxon>Thermoproteota</taxon>
        <taxon>Thermoprotei</taxon>
        <taxon>Thermofilales</taxon>
        <taxon>Thermofilaceae</taxon>
        <taxon>Thermofilum</taxon>
    </lineage>
</organism>
<keyword evidence="3" id="KW-1185">Reference proteome</keyword>
<reference evidence="2 3" key="1">
    <citation type="journal article" date="2013" name="Genome Announc.">
        <title>Complete Genomic Sequence of 'Thermofilum adornatus' Strain 1910bT, a Hyperthermophilic Anaerobic Organotrophic Crenarchaeon.</title>
        <authorList>
            <person name="Dominova I.N."/>
            <person name="Kublanov I.V."/>
            <person name="Podosokorskaya O.A."/>
            <person name="Derbikova K.S."/>
            <person name="Patrushev M.V."/>
            <person name="Toshchakov S.V."/>
        </authorList>
    </citation>
    <scope>NUCLEOTIDE SEQUENCE [LARGE SCALE GENOMIC DNA]</scope>
    <source>
        <strain evidence="3">1910b</strain>
    </source>
</reference>
<dbReference type="KEGG" id="thb:N186_02455"/>